<evidence type="ECO:0000313" key="2">
    <source>
        <dbReference type="Proteomes" id="UP000270094"/>
    </source>
</evidence>
<gene>
    <name evidence="1" type="ORF">SVUK_LOCUS14702</name>
</gene>
<sequence length="37" mass="4278">MPLGYFRILRGNNECSIEELVFAGQMNYYLALGEAMY</sequence>
<reference evidence="1 2" key="1">
    <citation type="submission" date="2018-11" db="EMBL/GenBank/DDBJ databases">
        <authorList>
            <consortium name="Pathogen Informatics"/>
        </authorList>
    </citation>
    <scope>NUCLEOTIDE SEQUENCE [LARGE SCALE GENOMIC DNA]</scope>
</reference>
<dbReference type="Proteomes" id="UP000270094">
    <property type="component" value="Unassembled WGS sequence"/>
</dbReference>
<name>A0A3P7JM77_STRVU</name>
<keyword evidence="2" id="KW-1185">Reference proteome</keyword>
<dbReference type="AlphaFoldDB" id="A0A3P7JM77"/>
<protein>
    <submittedName>
        <fullName evidence="1">Uncharacterized protein</fullName>
    </submittedName>
</protein>
<evidence type="ECO:0000313" key="1">
    <source>
        <dbReference type="EMBL" id="VDM79704.1"/>
    </source>
</evidence>
<dbReference type="EMBL" id="UYYB01106043">
    <property type="protein sequence ID" value="VDM79704.1"/>
    <property type="molecule type" value="Genomic_DNA"/>
</dbReference>
<accession>A0A3P7JM77</accession>
<organism evidence="1 2">
    <name type="scientific">Strongylus vulgaris</name>
    <name type="common">Blood worm</name>
    <dbReference type="NCBI Taxonomy" id="40348"/>
    <lineage>
        <taxon>Eukaryota</taxon>
        <taxon>Metazoa</taxon>
        <taxon>Ecdysozoa</taxon>
        <taxon>Nematoda</taxon>
        <taxon>Chromadorea</taxon>
        <taxon>Rhabditida</taxon>
        <taxon>Rhabditina</taxon>
        <taxon>Rhabditomorpha</taxon>
        <taxon>Strongyloidea</taxon>
        <taxon>Strongylidae</taxon>
        <taxon>Strongylus</taxon>
    </lineage>
</organism>
<proteinExistence type="predicted"/>